<name>A0A1H0TMI0_9PSED</name>
<proteinExistence type="predicted"/>
<dbReference type="AlphaFoldDB" id="A0A1H0TMI0"/>
<feature type="region of interest" description="Disordered" evidence="1">
    <location>
        <begin position="335"/>
        <end position="365"/>
    </location>
</feature>
<gene>
    <name evidence="2" type="ORF">SAMN04489798_6196</name>
</gene>
<evidence type="ECO:0000256" key="1">
    <source>
        <dbReference type="SAM" id="MobiDB-lite"/>
    </source>
</evidence>
<sequence>MYADLLWELACQRWRPASRPISSCRHLIVPYAPRGNAARDAPRSEGAGGSRSRAAGELPLGLLSGEERSVYADLLWELACQRWRPASRPVSSCRHLIVPYAPRGNAARDAPRSEGAGGSRSRAAGELPLGLLSGEERSVYADLLWELACQRWRPASRPISSCRHLIVPYAPRGNAARDALRSEGAGGSRSRAAGELPLGLLSGEERSVYADLLWELACQRWRPASRPISSCRHLIVPYAPRGNAARDALRSDGAGGSRSRAAGELQLGLLSGEGRAVHPIYCGSWPASDGGVSVSINAGCRTAIVGTPPGAGMLPQGISGLARVSAVRRYRAFGSPPVRPASLSAESPSPCADAGLPDSRRSHWP</sequence>
<dbReference type="Proteomes" id="UP000198827">
    <property type="component" value="Chromosome I"/>
</dbReference>
<evidence type="ECO:0000313" key="2">
    <source>
        <dbReference type="EMBL" id="SDP54736.1"/>
    </source>
</evidence>
<accession>A0A1H0TMI0</accession>
<evidence type="ECO:0000313" key="3">
    <source>
        <dbReference type="Proteomes" id="UP000198827"/>
    </source>
</evidence>
<reference evidence="2 3" key="1">
    <citation type="submission" date="2016-10" db="EMBL/GenBank/DDBJ databases">
        <authorList>
            <person name="de Groot N.N."/>
        </authorList>
    </citation>
    <scope>NUCLEOTIDE SEQUENCE [LARGE SCALE GENOMIC DNA]</scope>
    <source>
        <strain evidence="2 3">CECT 7543</strain>
    </source>
</reference>
<protein>
    <submittedName>
        <fullName evidence="2">Uncharacterized protein</fullName>
    </submittedName>
</protein>
<dbReference type="EMBL" id="LT629705">
    <property type="protein sequence ID" value="SDP54736.1"/>
    <property type="molecule type" value="Genomic_DNA"/>
</dbReference>
<organism evidence="2 3">
    <name type="scientific">Pseudomonas arsenicoxydans</name>
    <dbReference type="NCBI Taxonomy" id="702115"/>
    <lineage>
        <taxon>Bacteria</taxon>
        <taxon>Pseudomonadati</taxon>
        <taxon>Pseudomonadota</taxon>
        <taxon>Gammaproteobacteria</taxon>
        <taxon>Pseudomonadales</taxon>
        <taxon>Pseudomonadaceae</taxon>
        <taxon>Pseudomonas</taxon>
    </lineage>
</organism>